<dbReference type="CDD" id="cd00090">
    <property type="entry name" value="HTH_ARSR"/>
    <property type="match status" value="1"/>
</dbReference>
<dbReference type="SUPFAM" id="SSF53335">
    <property type="entry name" value="S-adenosyl-L-methionine-dependent methyltransferases"/>
    <property type="match status" value="1"/>
</dbReference>
<keyword evidence="3" id="KW-0949">S-adenosyl-L-methionine</keyword>
<dbReference type="InterPro" id="IPR001845">
    <property type="entry name" value="HTH_ArsR_DNA-bd_dom"/>
</dbReference>
<evidence type="ECO:0000259" key="4">
    <source>
        <dbReference type="PROSITE" id="PS50987"/>
    </source>
</evidence>
<dbReference type="Proteomes" id="UP000297891">
    <property type="component" value="Unassembled WGS sequence"/>
</dbReference>
<evidence type="ECO:0000313" key="5">
    <source>
        <dbReference type="EMBL" id="TGK92941.1"/>
    </source>
</evidence>
<evidence type="ECO:0000256" key="3">
    <source>
        <dbReference type="ARBA" id="ARBA00022691"/>
    </source>
</evidence>
<sequence>MATETLSQSRPSGHLLAATKAISDETRIRILHILSFGAFSVNEVVEILGMGQSRISRHLKILTEAGLIGSRREGSLVYSFLPEEEDTDLKFPLELTKLLLSYKEDLPSRERDQKMVHQILETREKKSKSFFDGIAGSWEKLQEETLHPKLYRSWILQELPNCENVLDLGCGPGGLIPFLLNKAKHVTGVDNSSKMIENASSHYGKNPSVSLIQTPMEHLPLATNSCDAVVASMVMHHISHPPTVLEEVARVLKPGGVLCIVDLGKHNAEFMRDNFADLWLGFEPELFESWLSNAGFCVGSMNEIQTESSFKILTIKATKEEGGHYVHSN</sequence>
<dbReference type="OrthoDB" id="9772751at2"/>
<dbReference type="AlphaFoldDB" id="A0A2M9XYC0"/>
<dbReference type="GO" id="GO:0003700">
    <property type="term" value="F:DNA-binding transcription factor activity"/>
    <property type="evidence" value="ECO:0007669"/>
    <property type="project" value="InterPro"/>
</dbReference>
<keyword evidence="1 5" id="KW-0489">Methyltransferase</keyword>
<dbReference type="Pfam" id="PF01022">
    <property type="entry name" value="HTH_5"/>
    <property type="match status" value="1"/>
</dbReference>
<proteinExistence type="predicted"/>
<dbReference type="NCBIfam" id="NF033788">
    <property type="entry name" value="HTH_metalloreg"/>
    <property type="match status" value="1"/>
</dbReference>
<dbReference type="PANTHER" id="PTHR42912:SF93">
    <property type="entry name" value="N6-ADENOSINE-METHYLTRANSFERASE TMT1A"/>
    <property type="match status" value="1"/>
</dbReference>
<dbReference type="InterPro" id="IPR011991">
    <property type="entry name" value="ArsR-like_HTH"/>
</dbReference>
<dbReference type="SUPFAM" id="SSF46785">
    <property type="entry name" value="Winged helix' DNA-binding domain"/>
    <property type="match status" value="1"/>
</dbReference>
<dbReference type="InterPro" id="IPR013216">
    <property type="entry name" value="Methyltransf_11"/>
</dbReference>
<dbReference type="SMART" id="SM00418">
    <property type="entry name" value="HTH_ARSR"/>
    <property type="match status" value="1"/>
</dbReference>
<protein>
    <submittedName>
        <fullName evidence="5">Methyltransferase domain-containing protein</fullName>
    </submittedName>
</protein>
<dbReference type="Pfam" id="PF08241">
    <property type="entry name" value="Methyltransf_11"/>
    <property type="match status" value="1"/>
</dbReference>
<gene>
    <name evidence="5" type="ORF">EHQ30_11960</name>
</gene>
<dbReference type="Gene3D" id="1.10.10.10">
    <property type="entry name" value="Winged helix-like DNA-binding domain superfamily/Winged helix DNA-binding domain"/>
    <property type="match status" value="1"/>
</dbReference>
<dbReference type="EMBL" id="RQFP01000008">
    <property type="protein sequence ID" value="TGK92941.1"/>
    <property type="molecule type" value="Genomic_DNA"/>
</dbReference>
<dbReference type="Gene3D" id="3.40.50.150">
    <property type="entry name" value="Vaccinia Virus protein VP39"/>
    <property type="match status" value="1"/>
</dbReference>
<dbReference type="PROSITE" id="PS01184">
    <property type="entry name" value="UBIE_2"/>
    <property type="match status" value="1"/>
</dbReference>
<keyword evidence="2 5" id="KW-0808">Transferase</keyword>
<dbReference type="InterPro" id="IPR023576">
    <property type="entry name" value="UbiE/COQ5_MeTrFase_CS"/>
</dbReference>
<name>A0A2M9XYC0_9LEPT</name>
<evidence type="ECO:0000256" key="2">
    <source>
        <dbReference type="ARBA" id="ARBA00022679"/>
    </source>
</evidence>
<dbReference type="RefSeq" id="WP_100791954.1">
    <property type="nucleotide sequence ID" value="NZ_NPDQ01000008.1"/>
</dbReference>
<dbReference type="PROSITE" id="PS50987">
    <property type="entry name" value="HTH_ARSR_2"/>
    <property type="match status" value="1"/>
</dbReference>
<dbReference type="GO" id="GO:0032259">
    <property type="term" value="P:methylation"/>
    <property type="evidence" value="ECO:0007669"/>
    <property type="project" value="UniProtKB-KW"/>
</dbReference>
<keyword evidence="6" id="KW-1185">Reference proteome</keyword>
<dbReference type="PANTHER" id="PTHR42912">
    <property type="entry name" value="METHYLTRANSFERASE"/>
    <property type="match status" value="1"/>
</dbReference>
<accession>A0A2M9XYC0</accession>
<comment type="caution">
    <text evidence="5">The sequence shown here is derived from an EMBL/GenBank/DDBJ whole genome shotgun (WGS) entry which is preliminary data.</text>
</comment>
<dbReference type="InterPro" id="IPR050508">
    <property type="entry name" value="Methyltransf_Superfamily"/>
</dbReference>
<dbReference type="InterPro" id="IPR036390">
    <property type="entry name" value="WH_DNA-bd_sf"/>
</dbReference>
<dbReference type="GO" id="GO:0008757">
    <property type="term" value="F:S-adenosylmethionine-dependent methyltransferase activity"/>
    <property type="evidence" value="ECO:0007669"/>
    <property type="project" value="InterPro"/>
</dbReference>
<evidence type="ECO:0000256" key="1">
    <source>
        <dbReference type="ARBA" id="ARBA00022603"/>
    </source>
</evidence>
<organism evidence="5 6">
    <name type="scientific">Leptospira brenneri</name>
    <dbReference type="NCBI Taxonomy" id="2023182"/>
    <lineage>
        <taxon>Bacteria</taxon>
        <taxon>Pseudomonadati</taxon>
        <taxon>Spirochaetota</taxon>
        <taxon>Spirochaetia</taxon>
        <taxon>Leptospirales</taxon>
        <taxon>Leptospiraceae</taxon>
        <taxon>Leptospira</taxon>
    </lineage>
</organism>
<dbReference type="InterPro" id="IPR036388">
    <property type="entry name" value="WH-like_DNA-bd_sf"/>
</dbReference>
<dbReference type="InterPro" id="IPR029063">
    <property type="entry name" value="SAM-dependent_MTases_sf"/>
</dbReference>
<reference evidence="5" key="1">
    <citation type="journal article" date="2019" name="PLoS Negl. Trop. Dis.">
        <title>Revisiting the worldwide diversity of Leptospira species in the environment.</title>
        <authorList>
            <person name="Vincent A.T."/>
            <person name="Schiettekatte O."/>
            <person name="Bourhy P."/>
            <person name="Veyrier F.J."/>
            <person name="Picardeau M."/>
        </authorList>
    </citation>
    <scope>NUCLEOTIDE SEQUENCE [LARGE SCALE GENOMIC DNA]</scope>
    <source>
        <strain evidence="5">201800277</strain>
    </source>
</reference>
<feature type="domain" description="HTH arsR-type" evidence="4">
    <location>
        <begin position="7"/>
        <end position="107"/>
    </location>
</feature>
<evidence type="ECO:0000313" key="6">
    <source>
        <dbReference type="Proteomes" id="UP000297891"/>
    </source>
</evidence>
<dbReference type="CDD" id="cd02440">
    <property type="entry name" value="AdoMet_MTases"/>
    <property type="match status" value="1"/>
</dbReference>
<dbReference type="PRINTS" id="PR00778">
    <property type="entry name" value="HTHARSR"/>
</dbReference>